<dbReference type="AlphaFoldDB" id="A0A9Q0Z254"/>
<protein>
    <submittedName>
        <fullName evidence="1">Uncharacterized protein</fullName>
    </submittedName>
</protein>
<feature type="non-terminal residue" evidence="1">
    <location>
        <position position="43"/>
    </location>
</feature>
<name>A0A9Q0Z254_SALPP</name>
<reference evidence="1" key="1">
    <citation type="submission" date="2022-11" db="EMBL/GenBank/DDBJ databases">
        <authorList>
            <person name="Hyden B.L."/>
            <person name="Feng K."/>
            <person name="Yates T."/>
            <person name="Jawdy S."/>
            <person name="Smart L.B."/>
            <person name="Muchero W."/>
        </authorList>
    </citation>
    <scope>NUCLEOTIDE SEQUENCE</scope>
    <source>
        <tissue evidence="1">Shoot tip</tissue>
    </source>
</reference>
<gene>
    <name evidence="1" type="ORF">OIU79_006473</name>
</gene>
<dbReference type="EMBL" id="JAPFFK010000014">
    <property type="protein sequence ID" value="KAJ6718602.1"/>
    <property type="molecule type" value="Genomic_DNA"/>
</dbReference>
<dbReference type="Proteomes" id="UP001151532">
    <property type="component" value="Chromosome 10"/>
</dbReference>
<organism evidence="1 2">
    <name type="scientific">Salix purpurea</name>
    <name type="common">Purple osier willow</name>
    <dbReference type="NCBI Taxonomy" id="77065"/>
    <lineage>
        <taxon>Eukaryota</taxon>
        <taxon>Viridiplantae</taxon>
        <taxon>Streptophyta</taxon>
        <taxon>Embryophyta</taxon>
        <taxon>Tracheophyta</taxon>
        <taxon>Spermatophyta</taxon>
        <taxon>Magnoliopsida</taxon>
        <taxon>eudicotyledons</taxon>
        <taxon>Gunneridae</taxon>
        <taxon>Pentapetalae</taxon>
        <taxon>rosids</taxon>
        <taxon>fabids</taxon>
        <taxon>Malpighiales</taxon>
        <taxon>Salicaceae</taxon>
        <taxon>Saliceae</taxon>
        <taxon>Salix</taxon>
    </lineage>
</organism>
<evidence type="ECO:0000313" key="1">
    <source>
        <dbReference type="EMBL" id="KAJ6718602.1"/>
    </source>
</evidence>
<proteinExistence type="predicted"/>
<comment type="caution">
    <text evidence="1">The sequence shown here is derived from an EMBL/GenBank/DDBJ whole genome shotgun (WGS) entry which is preliminary data.</text>
</comment>
<sequence length="43" mass="4770">MQLLLGDHVHFFLHLSREILLGIANFASPKKGLVLLSGRQPSD</sequence>
<reference evidence="1" key="2">
    <citation type="journal article" date="2023" name="Int. J. Mol. Sci.">
        <title>De Novo Assembly and Annotation of 11 Diverse Shrub Willow (Salix) Genomes Reveals Novel Gene Organization in Sex-Linked Regions.</title>
        <authorList>
            <person name="Hyden B."/>
            <person name="Feng K."/>
            <person name="Yates T.B."/>
            <person name="Jawdy S."/>
            <person name="Cereghino C."/>
            <person name="Smart L.B."/>
            <person name="Muchero W."/>
        </authorList>
    </citation>
    <scope>NUCLEOTIDE SEQUENCE</scope>
    <source>
        <tissue evidence="1">Shoot tip</tissue>
    </source>
</reference>
<keyword evidence="2" id="KW-1185">Reference proteome</keyword>
<evidence type="ECO:0000313" key="2">
    <source>
        <dbReference type="Proteomes" id="UP001151532"/>
    </source>
</evidence>
<accession>A0A9Q0Z254</accession>